<dbReference type="EMBL" id="OIVN01001854">
    <property type="protein sequence ID" value="SPC98286.1"/>
    <property type="molecule type" value="Genomic_DNA"/>
</dbReference>
<reference evidence="2" key="1">
    <citation type="submission" date="2018-02" db="EMBL/GenBank/DDBJ databases">
        <authorList>
            <person name="Cohen D.B."/>
            <person name="Kent A.D."/>
        </authorList>
    </citation>
    <scope>NUCLEOTIDE SEQUENCE</scope>
</reference>
<organism evidence="2">
    <name type="scientific">Fagus sylvatica</name>
    <name type="common">Beechnut</name>
    <dbReference type="NCBI Taxonomy" id="28930"/>
    <lineage>
        <taxon>Eukaryota</taxon>
        <taxon>Viridiplantae</taxon>
        <taxon>Streptophyta</taxon>
        <taxon>Embryophyta</taxon>
        <taxon>Tracheophyta</taxon>
        <taxon>Spermatophyta</taxon>
        <taxon>Magnoliopsida</taxon>
        <taxon>eudicotyledons</taxon>
        <taxon>Gunneridae</taxon>
        <taxon>Pentapetalae</taxon>
        <taxon>rosids</taxon>
        <taxon>fabids</taxon>
        <taxon>Fagales</taxon>
        <taxon>Fagaceae</taxon>
        <taxon>Fagus</taxon>
    </lineage>
</organism>
<dbReference type="AlphaFoldDB" id="A0A2N9G6L4"/>
<evidence type="ECO:0000313" key="2">
    <source>
        <dbReference type="EMBL" id="SPC98286.1"/>
    </source>
</evidence>
<protein>
    <submittedName>
        <fullName evidence="2">Uncharacterized protein</fullName>
    </submittedName>
</protein>
<gene>
    <name evidence="2" type="ORF">FSB_LOCUS26168</name>
</gene>
<proteinExistence type="predicted"/>
<sequence length="62" mass="6537">MASTSVASSQGGSSASVALASTQERRSSVVCSTKLMLSGVPQLKEVLQVEGNDMFHTVEQFF</sequence>
<feature type="compositionally biased region" description="Low complexity" evidence="1">
    <location>
        <begin position="1"/>
        <end position="22"/>
    </location>
</feature>
<name>A0A2N9G6L4_FAGSY</name>
<feature type="region of interest" description="Disordered" evidence="1">
    <location>
        <begin position="1"/>
        <end position="26"/>
    </location>
</feature>
<evidence type="ECO:0000256" key="1">
    <source>
        <dbReference type="SAM" id="MobiDB-lite"/>
    </source>
</evidence>
<accession>A0A2N9G6L4</accession>